<dbReference type="OrthoDB" id="10254947at2759"/>
<evidence type="ECO:0000256" key="1">
    <source>
        <dbReference type="SAM" id="Coils"/>
    </source>
</evidence>
<comment type="caution">
    <text evidence="3">The sequence shown here is derived from an EMBL/GenBank/DDBJ whole genome shotgun (WGS) entry which is preliminary data.</text>
</comment>
<evidence type="ECO:0000256" key="2">
    <source>
        <dbReference type="SAM" id="MobiDB-lite"/>
    </source>
</evidence>
<dbReference type="STRING" id="7375.A0A0L0CHY5"/>
<gene>
    <name evidence="3" type="ORF">FF38_06651</name>
</gene>
<dbReference type="OMA" id="KRNTCVP"/>
<evidence type="ECO:0000313" key="3">
    <source>
        <dbReference type="EMBL" id="KNC31104.1"/>
    </source>
</evidence>
<protein>
    <submittedName>
        <fullName evidence="3">Uncharacterized protein</fullName>
    </submittedName>
</protein>
<dbReference type="AlphaFoldDB" id="A0A0L0CHY5"/>
<feature type="region of interest" description="Disordered" evidence="2">
    <location>
        <begin position="156"/>
        <end position="236"/>
    </location>
</feature>
<feature type="coiled-coil region" evidence="1">
    <location>
        <begin position="414"/>
        <end position="441"/>
    </location>
</feature>
<organism evidence="3 4">
    <name type="scientific">Lucilia cuprina</name>
    <name type="common">Green bottle fly</name>
    <name type="synonym">Australian sheep blowfly</name>
    <dbReference type="NCBI Taxonomy" id="7375"/>
    <lineage>
        <taxon>Eukaryota</taxon>
        <taxon>Metazoa</taxon>
        <taxon>Ecdysozoa</taxon>
        <taxon>Arthropoda</taxon>
        <taxon>Hexapoda</taxon>
        <taxon>Insecta</taxon>
        <taxon>Pterygota</taxon>
        <taxon>Neoptera</taxon>
        <taxon>Endopterygota</taxon>
        <taxon>Diptera</taxon>
        <taxon>Brachycera</taxon>
        <taxon>Muscomorpha</taxon>
        <taxon>Oestroidea</taxon>
        <taxon>Calliphoridae</taxon>
        <taxon>Luciliinae</taxon>
        <taxon>Lucilia</taxon>
    </lineage>
</organism>
<keyword evidence="1" id="KW-0175">Coiled coil</keyword>
<feature type="compositionally biased region" description="Polar residues" evidence="2">
    <location>
        <begin position="225"/>
        <end position="236"/>
    </location>
</feature>
<dbReference type="Gene3D" id="1.25.40.20">
    <property type="entry name" value="Ankyrin repeat-containing domain"/>
    <property type="match status" value="1"/>
</dbReference>
<keyword evidence="4" id="KW-1185">Reference proteome</keyword>
<sequence>MITVRDFKQKNDTKTNKEDEVIKQKAATVDDSKNKFSVIHVVSATQQTVAMVPFRKCTILKHVAPTKDKTPRPLPVLAPAVEGTGNGQVYQQRKRMLPEYKELFAALMKLPDKEMQNKLLAVINSHHSPREYRTIETQTDPVEIKDLLSKETEEISIRETANGSGNETPNSKDSNASEEMVKKRKRKRKVSLPQANKESRAKQLAKMNKPKTSMMNNDAAKPSAPNGQQLNSPKRQRIDSFSISECSSDIVNIFDDHQTNVIMEFNKLNEPFENGLLPIQDGVVKNQTYKLSLHIPIWQTYIGTDLNDILTEEDEDLLQLAVINMCDPSIISLLLEKGLNPNTFDAESNTIVHLAILNDITVKSLEHLMNKIELKLLLTLNDEGYTPLHLAIRQDRFLLAECMLNILDERLMKKVFYKRQLDELETDEKVLKKQFHNYYEKICLRMALDDETNTSIIDNHDLKQKLLQAGDRRSGNTVLYFAIDNRYGEQELQ</sequence>
<dbReference type="SMART" id="SM00248">
    <property type="entry name" value="ANK"/>
    <property type="match status" value="3"/>
</dbReference>
<dbReference type="Proteomes" id="UP000037069">
    <property type="component" value="Unassembled WGS sequence"/>
</dbReference>
<reference evidence="3 4" key="1">
    <citation type="journal article" date="2015" name="Nat. Commun.">
        <title>Lucilia cuprina genome unlocks parasitic fly biology to underpin future interventions.</title>
        <authorList>
            <person name="Anstead C.A."/>
            <person name="Korhonen P.K."/>
            <person name="Young N.D."/>
            <person name="Hall R.S."/>
            <person name="Jex A.R."/>
            <person name="Murali S.C."/>
            <person name="Hughes D.S."/>
            <person name="Lee S.F."/>
            <person name="Perry T."/>
            <person name="Stroehlein A.J."/>
            <person name="Ansell B.R."/>
            <person name="Breugelmans B."/>
            <person name="Hofmann A."/>
            <person name="Qu J."/>
            <person name="Dugan S."/>
            <person name="Lee S.L."/>
            <person name="Chao H."/>
            <person name="Dinh H."/>
            <person name="Han Y."/>
            <person name="Doddapaneni H.V."/>
            <person name="Worley K.C."/>
            <person name="Muzny D.M."/>
            <person name="Ioannidis P."/>
            <person name="Waterhouse R.M."/>
            <person name="Zdobnov E.M."/>
            <person name="James P.J."/>
            <person name="Bagnall N.H."/>
            <person name="Kotze A.C."/>
            <person name="Gibbs R.A."/>
            <person name="Richards S."/>
            <person name="Batterham P."/>
            <person name="Gasser R.B."/>
        </authorList>
    </citation>
    <scope>NUCLEOTIDE SEQUENCE [LARGE SCALE GENOMIC DNA]</scope>
    <source>
        <strain evidence="3 4">LS</strain>
        <tissue evidence="3">Full body</tissue>
    </source>
</reference>
<accession>A0A0L0CHY5</accession>
<name>A0A0L0CHY5_LUCCU</name>
<dbReference type="InterPro" id="IPR036770">
    <property type="entry name" value="Ankyrin_rpt-contain_sf"/>
</dbReference>
<dbReference type="InterPro" id="IPR002110">
    <property type="entry name" value="Ankyrin_rpt"/>
</dbReference>
<dbReference type="EMBL" id="JRES01000441">
    <property type="protein sequence ID" value="KNC31104.1"/>
    <property type="molecule type" value="Genomic_DNA"/>
</dbReference>
<evidence type="ECO:0000313" key="4">
    <source>
        <dbReference type="Proteomes" id="UP000037069"/>
    </source>
</evidence>
<dbReference type="Pfam" id="PF12796">
    <property type="entry name" value="Ank_2"/>
    <property type="match status" value="1"/>
</dbReference>
<dbReference type="SUPFAM" id="SSF48403">
    <property type="entry name" value="Ankyrin repeat"/>
    <property type="match status" value="1"/>
</dbReference>
<proteinExistence type="predicted"/>
<feature type="compositionally biased region" description="Polar residues" evidence="2">
    <location>
        <begin position="159"/>
        <end position="174"/>
    </location>
</feature>